<feature type="domain" description="VOC" evidence="1">
    <location>
        <begin position="4"/>
        <end position="145"/>
    </location>
</feature>
<accession>A0ABY9SY37</accession>
<dbReference type="InterPro" id="IPR037523">
    <property type="entry name" value="VOC_core"/>
</dbReference>
<dbReference type="RefSeq" id="WP_310764249.1">
    <property type="nucleotide sequence ID" value="NZ_CP134050.1"/>
</dbReference>
<dbReference type="PANTHER" id="PTHR40265:SF1">
    <property type="entry name" value="GLYOXALASE-LIKE DOMAIN-CONTAINING PROTEIN"/>
    <property type="match status" value="1"/>
</dbReference>
<evidence type="ECO:0000313" key="2">
    <source>
        <dbReference type="EMBL" id="WNC12729.1"/>
    </source>
</evidence>
<dbReference type="Gene3D" id="3.10.180.10">
    <property type="entry name" value="2,3-Dihydroxybiphenyl 1,2-Dioxygenase, domain 1"/>
    <property type="match status" value="2"/>
</dbReference>
<keyword evidence="3" id="KW-1185">Reference proteome</keyword>
<name>A0ABY9SY37_BREBE</name>
<protein>
    <submittedName>
        <fullName evidence="2">VOC family protein</fullName>
    </submittedName>
</protein>
<dbReference type="Proteomes" id="UP001256827">
    <property type="component" value="Chromosome"/>
</dbReference>
<dbReference type="EMBL" id="CP134050">
    <property type="protein sequence ID" value="WNC12729.1"/>
    <property type="molecule type" value="Genomic_DNA"/>
</dbReference>
<dbReference type="InterPro" id="IPR025870">
    <property type="entry name" value="Glyoxalase-like_dom"/>
</dbReference>
<dbReference type="SUPFAM" id="SSF54593">
    <property type="entry name" value="Glyoxalase/Bleomycin resistance protein/Dihydroxybiphenyl dioxygenase"/>
    <property type="match status" value="1"/>
</dbReference>
<evidence type="ECO:0000313" key="3">
    <source>
        <dbReference type="Proteomes" id="UP001256827"/>
    </source>
</evidence>
<proteinExistence type="predicted"/>
<dbReference type="InterPro" id="IPR029068">
    <property type="entry name" value="Glyas_Bleomycin-R_OHBP_Dase"/>
</dbReference>
<sequence length="270" mass="30403">MHLTFDHMVHFLHRSPGEAADRFRELGYHAVAGGRHEKWGTWNSLSYFGLSYVEFLAVERADVAEQSDNPLIRQLVNERSAGEGFGQIALRTREMDQWDEELRKRGLQVRGPVAGSRTREDGTVIRWRMLFLEDPSSRLIPPFLIEWHEEDAGRERDLANRGILAPHPNGAQTVQSIGYAVADLDEAAERWSRWFGWEGSDIFSDEQLGARCLTFPLPGGDIVLCQPTGAGWTQEALASRGERPFFVRLAGTDGSGMDTVFGGRYVRTGR</sequence>
<evidence type="ECO:0000259" key="1">
    <source>
        <dbReference type="PROSITE" id="PS51819"/>
    </source>
</evidence>
<reference evidence="2 3" key="1">
    <citation type="submission" date="2023-09" db="EMBL/GenBank/DDBJ databases">
        <title>Complete Genome and Methylome dissection of Bacillus brevis NEB573 original source of BbsI restriction endonuclease.</title>
        <authorList>
            <person name="Fomenkov A."/>
            <person name="Roberts R.D."/>
        </authorList>
    </citation>
    <scope>NUCLEOTIDE SEQUENCE [LARGE SCALE GENOMIC DNA]</scope>
    <source>
        <strain evidence="2 3">NEB573</strain>
    </source>
</reference>
<dbReference type="Pfam" id="PF13468">
    <property type="entry name" value="Glyoxalase_3"/>
    <property type="match status" value="1"/>
</dbReference>
<organism evidence="2 3">
    <name type="scientific">Brevibacillus brevis</name>
    <name type="common">Bacillus brevis</name>
    <dbReference type="NCBI Taxonomy" id="1393"/>
    <lineage>
        <taxon>Bacteria</taxon>
        <taxon>Bacillati</taxon>
        <taxon>Bacillota</taxon>
        <taxon>Bacilli</taxon>
        <taxon>Bacillales</taxon>
        <taxon>Paenibacillaceae</taxon>
        <taxon>Brevibacillus</taxon>
    </lineage>
</organism>
<dbReference type="PANTHER" id="PTHR40265">
    <property type="entry name" value="BLL2707 PROTEIN"/>
    <property type="match status" value="1"/>
</dbReference>
<dbReference type="PROSITE" id="PS51819">
    <property type="entry name" value="VOC"/>
    <property type="match status" value="1"/>
</dbReference>
<gene>
    <name evidence="2" type="ORF">RGB73_18580</name>
</gene>